<evidence type="ECO:0000256" key="1">
    <source>
        <dbReference type="SAM" id="MobiDB-lite"/>
    </source>
</evidence>
<protein>
    <submittedName>
        <fullName evidence="2">Uncharacterized protein</fullName>
    </submittedName>
</protein>
<organism evidence="2">
    <name type="scientific">Escherichia coli</name>
    <dbReference type="NCBI Taxonomy" id="562"/>
    <lineage>
        <taxon>Bacteria</taxon>
        <taxon>Pseudomonadati</taxon>
        <taxon>Pseudomonadota</taxon>
        <taxon>Gammaproteobacteria</taxon>
        <taxon>Enterobacterales</taxon>
        <taxon>Enterobacteriaceae</taxon>
        <taxon>Escherichia</taxon>
    </lineage>
</organism>
<dbReference type="AlphaFoldDB" id="A0A811AS59"/>
<reference evidence="2" key="1">
    <citation type="submission" date="2021-03" db="EMBL/GenBank/DDBJ databases">
        <title>Whole genome sequence of tetracycline resistant plasmid in Escherichia coli.</title>
        <authorList>
            <person name="Usui M."/>
            <person name="Fukuda A."/>
        </authorList>
    </citation>
    <scope>NUCLEOTIDE SEQUENCE</scope>
    <source>
        <strain evidence="2">K38</strain>
        <plasmid evidence="2">pK38</plasmid>
    </source>
</reference>
<feature type="region of interest" description="Disordered" evidence="1">
    <location>
        <begin position="88"/>
        <end position="130"/>
    </location>
</feature>
<sequence length="145" mass="15922">MENGVWFWKFQYPVRMRPVGQTSTRPEQAFTFEITVRRVDPASNPAAWKSARWFPVTPQQESETHIMHIHHLIGALLIVCGTVTAADNPGWKNARSPQTGGKTAQATGNTPAGGPRQPHNSGKPAASRRCSCTGRRIAGFSPECQ</sequence>
<accession>A0A811AS59</accession>
<dbReference type="EMBL" id="LC620534">
    <property type="protein sequence ID" value="BCT73755.1"/>
    <property type="molecule type" value="Genomic_DNA"/>
</dbReference>
<evidence type="ECO:0000313" key="2">
    <source>
        <dbReference type="EMBL" id="BCT73755.1"/>
    </source>
</evidence>
<proteinExistence type="predicted"/>
<geneLocation type="plasmid" evidence="2">
    <name>pK38</name>
</geneLocation>
<keyword evidence="2" id="KW-0614">Plasmid</keyword>
<feature type="compositionally biased region" description="Polar residues" evidence="1">
    <location>
        <begin position="95"/>
        <end position="110"/>
    </location>
</feature>
<name>A0A811AS59_ECOLX</name>